<keyword evidence="8" id="KW-1185">Reference proteome</keyword>
<evidence type="ECO:0008006" key="9">
    <source>
        <dbReference type="Google" id="ProtNLM"/>
    </source>
</evidence>
<evidence type="ECO:0000256" key="2">
    <source>
        <dbReference type="ARBA" id="ARBA00022630"/>
    </source>
</evidence>
<comment type="caution">
    <text evidence="7">The sequence shown here is derived from an EMBL/GenBank/DDBJ whole genome shotgun (WGS) entry which is preliminary data.</text>
</comment>
<comment type="cofactor">
    <cofactor evidence="1">
        <name>FAD</name>
        <dbReference type="ChEBI" id="CHEBI:57692"/>
    </cofactor>
</comment>
<accession>A0A4Q9FWF8</accession>
<feature type="domain" description="Reductase C-terminal" evidence="6">
    <location>
        <begin position="327"/>
        <end position="400"/>
    </location>
</feature>
<evidence type="ECO:0000313" key="7">
    <source>
        <dbReference type="EMBL" id="TBN36368.1"/>
    </source>
</evidence>
<evidence type="ECO:0000259" key="6">
    <source>
        <dbReference type="Pfam" id="PF14759"/>
    </source>
</evidence>
<dbReference type="PANTHER" id="PTHR43557:SF2">
    <property type="entry name" value="RIESKE DOMAIN-CONTAINING PROTEIN-RELATED"/>
    <property type="match status" value="1"/>
</dbReference>
<dbReference type="AlphaFoldDB" id="A0A4Q9FWF8"/>
<dbReference type="EMBL" id="SISK01000018">
    <property type="protein sequence ID" value="TBN36368.1"/>
    <property type="molecule type" value="Genomic_DNA"/>
</dbReference>
<organism evidence="7 8">
    <name type="scientific">Paracoccus subflavus</name>
    <dbReference type="NCBI Taxonomy" id="2528244"/>
    <lineage>
        <taxon>Bacteria</taxon>
        <taxon>Pseudomonadati</taxon>
        <taxon>Pseudomonadota</taxon>
        <taxon>Alphaproteobacteria</taxon>
        <taxon>Rhodobacterales</taxon>
        <taxon>Paracoccaceae</taxon>
        <taxon>Paracoccus</taxon>
    </lineage>
</organism>
<protein>
    <recommendedName>
        <fullName evidence="9">Pyridine nucleotide-disulfide oxidoreductase</fullName>
    </recommendedName>
</protein>
<feature type="domain" description="FAD/NAD(P)-binding" evidence="5">
    <location>
        <begin position="5"/>
        <end position="306"/>
    </location>
</feature>
<dbReference type="SUPFAM" id="SSF55424">
    <property type="entry name" value="FAD/NAD-linked reductases, dimerisation (C-terminal) domain"/>
    <property type="match status" value="1"/>
</dbReference>
<reference evidence="7 8" key="1">
    <citation type="submission" date="2019-02" db="EMBL/GenBank/DDBJ databases">
        <title>Paracoccus subflavus sp. nov., isolated from marine sediment of the Pacific Ocean.</title>
        <authorList>
            <person name="Zhang G."/>
        </authorList>
    </citation>
    <scope>NUCLEOTIDE SEQUENCE [LARGE SCALE GENOMIC DNA]</scope>
    <source>
        <strain evidence="7 8">GY0581</strain>
    </source>
</reference>
<dbReference type="OrthoDB" id="7809559at2"/>
<keyword evidence="3" id="KW-0274">FAD</keyword>
<dbReference type="InterPro" id="IPR016156">
    <property type="entry name" value="FAD/NAD-linked_Rdtase_dimer_sf"/>
</dbReference>
<dbReference type="InterPro" id="IPR050446">
    <property type="entry name" value="FAD-oxidoreductase/Apoptosis"/>
</dbReference>
<evidence type="ECO:0000259" key="5">
    <source>
        <dbReference type="Pfam" id="PF07992"/>
    </source>
</evidence>
<proteinExistence type="predicted"/>
<dbReference type="GO" id="GO:0005737">
    <property type="term" value="C:cytoplasm"/>
    <property type="evidence" value="ECO:0007669"/>
    <property type="project" value="TreeGrafter"/>
</dbReference>
<dbReference type="PRINTS" id="PR00368">
    <property type="entry name" value="FADPNR"/>
</dbReference>
<sequence length="408" mass="42806">MSERHVVIVGGGQAGGRVALSLREAGFQGRITLVAEEAHPPYERPALSKGLLTGEAEPDTTLLAPAAHLAQMGVALITATRATELDAVARRLLLEDGRRLDFDDLVLATGARPRRLVPEGAAGPLPVLRRMDEALALRERLRPGTTLAVVGGGVIGLELVSSALARGVRPVLIEAADRLMARQVGPAASAFIEARHRAAGTELHLGRTLRRIDPRSLDSGPGVFVLTLDDGTAIAADAVVAAIGVVPDMALAEAAGLACEDGILVDAEGRTSQPGIWAAGDVARAVVPWSDRPERQESWRNAEMQARRVAASILGSDPAGDDLVPGFWSDQLGQRLQSEGVCAGTEIVRLSGDGRFAAFHLRDGRLVGCTTLDNPKLATLARRAIGRGLEIDPAALADPGGDPLRLLR</sequence>
<dbReference type="InterPro" id="IPR023753">
    <property type="entry name" value="FAD/NAD-binding_dom"/>
</dbReference>
<evidence type="ECO:0000256" key="1">
    <source>
        <dbReference type="ARBA" id="ARBA00001974"/>
    </source>
</evidence>
<dbReference type="Gene3D" id="3.50.50.60">
    <property type="entry name" value="FAD/NAD(P)-binding domain"/>
    <property type="match status" value="2"/>
</dbReference>
<dbReference type="Pfam" id="PF14759">
    <property type="entry name" value="Reductase_C"/>
    <property type="match status" value="1"/>
</dbReference>
<dbReference type="GO" id="GO:0016651">
    <property type="term" value="F:oxidoreductase activity, acting on NAD(P)H"/>
    <property type="evidence" value="ECO:0007669"/>
    <property type="project" value="TreeGrafter"/>
</dbReference>
<dbReference type="Gene3D" id="3.30.390.30">
    <property type="match status" value="1"/>
</dbReference>
<dbReference type="SUPFAM" id="SSF51905">
    <property type="entry name" value="FAD/NAD(P)-binding domain"/>
    <property type="match status" value="2"/>
</dbReference>
<keyword evidence="4" id="KW-0560">Oxidoreductase</keyword>
<dbReference type="Pfam" id="PF07992">
    <property type="entry name" value="Pyr_redox_2"/>
    <property type="match status" value="1"/>
</dbReference>
<evidence type="ECO:0000313" key="8">
    <source>
        <dbReference type="Proteomes" id="UP000293520"/>
    </source>
</evidence>
<dbReference type="PRINTS" id="PR00411">
    <property type="entry name" value="PNDRDTASEI"/>
</dbReference>
<gene>
    <name evidence="7" type="ORF">EYE42_15640</name>
</gene>
<name>A0A4Q9FWF8_9RHOB</name>
<dbReference type="PANTHER" id="PTHR43557">
    <property type="entry name" value="APOPTOSIS-INDUCING FACTOR 1"/>
    <property type="match status" value="1"/>
</dbReference>
<dbReference type="Proteomes" id="UP000293520">
    <property type="component" value="Unassembled WGS sequence"/>
</dbReference>
<evidence type="ECO:0000256" key="3">
    <source>
        <dbReference type="ARBA" id="ARBA00022827"/>
    </source>
</evidence>
<dbReference type="RefSeq" id="WP_130992247.1">
    <property type="nucleotide sequence ID" value="NZ_SISK01000018.1"/>
</dbReference>
<evidence type="ECO:0000256" key="4">
    <source>
        <dbReference type="ARBA" id="ARBA00023002"/>
    </source>
</evidence>
<keyword evidence="2" id="KW-0285">Flavoprotein</keyword>
<dbReference type="InterPro" id="IPR036188">
    <property type="entry name" value="FAD/NAD-bd_sf"/>
</dbReference>
<dbReference type="InterPro" id="IPR028202">
    <property type="entry name" value="Reductase_C"/>
</dbReference>